<evidence type="ECO:0008006" key="4">
    <source>
        <dbReference type="Google" id="ProtNLM"/>
    </source>
</evidence>
<reference evidence="2 3" key="1">
    <citation type="submission" date="2014-03" db="EMBL/GenBank/DDBJ databases">
        <title>The Genome Sequence of Plasmodium fragile nilgiri.</title>
        <authorList>
            <consortium name="The Broad Institute Genomics Platform"/>
            <consortium name="The Broad Institute Genome Sequencing Center for Infectious Disease"/>
            <person name="Neafsey D."/>
            <person name="Duraisingh M."/>
            <person name="Young S.K."/>
            <person name="Zeng Q."/>
            <person name="Gargeya S."/>
            <person name="Abouelleil A."/>
            <person name="Alvarado L."/>
            <person name="Chapman S.B."/>
            <person name="Gainer-Dewar J."/>
            <person name="Goldberg J."/>
            <person name="Griggs A."/>
            <person name="Gujja S."/>
            <person name="Hansen M."/>
            <person name="Howarth C."/>
            <person name="Imamovic A."/>
            <person name="Larimer J."/>
            <person name="Pearson M."/>
            <person name="Poon T.W."/>
            <person name="Priest M."/>
            <person name="Roberts A."/>
            <person name="Saif S."/>
            <person name="Shea T."/>
            <person name="Sykes S."/>
            <person name="Wortman J."/>
            <person name="Nusbaum C."/>
            <person name="Birren B."/>
        </authorList>
    </citation>
    <scope>NUCLEOTIDE SEQUENCE [LARGE SCALE GENOMIC DNA]</scope>
    <source>
        <strain evidence="3">nilgiri</strain>
    </source>
</reference>
<feature type="compositionally biased region" description="Pro residues" evidence="1">
    <location>
        <begin position="356"/>
        <end position="369"/>
    </location>
</feature>
<dbReference type="Proteomes" id="UP000054561">
    <property type="component" value="Unassembled WGS sequence"/>
</dbReference>
<evidence type="ECO:0000256" key="1">
    <source>
        <dbReference type="SAM" id="MobiDB-lite"/>
    </source>
</evidence>
<feature type="compositionally biased region" description="Polar residues" evidence="1">
    <location>
        <begin position="321"/>
        <end position="334"/>
    </location>
</feature>
<feature type="region of interest" description="Disordered" evidence="1">
    <location>
        <begin position="306"/>
        <end position="472"/>
    </location>
</feature>
<feature type="compositionally biased region" description="Gly residues" evidence="1">
    <location>
        <begin position="378"/>
        <end position="388"/>
    </location>
</feature>
<feature type="compositionally biased region" description="Basic and acidic residues" evidence="1">
    <location>
        <begin position="306"/>
        <end position="320"/>
    </location>
</feature>
<keyword evidence="3" id="KW-1185">Reference proteome</keyword>
<feature type="compositionally biased region" description="Gly residues" evidence="1">
    <location>
        <begin position="1"/>
        <end position="20"/>
    </location>
</feature>
<accession>A0A0D9QDU9</accession>
<gene>
    <name evidence="2" type="ORF">AK88_05231</name>
</gene>
<dbReference type="RefSeq" id="XP_012338256.1">
    <property type="nucleotide sequence ID" value="XM_012482833.1"/>
</dbReference>
<dbReference type="VEuPathDB" id="PlasmoDB:AK88_05231"/>
<feature type="compositionally biased region" description="Low complexity" evidence="1">
    <location>
        <begin position="445"/>
        <end position="458"/>
    </location>
</feature>
<dbReference type="AlphaFoldDB" id="A0A0D9QDU9"/>
<dbReference type="GeneID" id="24270545"/>
<organism evidence="2 3">
    <name type="scientific">Plasmodium fragile</name>
    <dbReference type="NCBI Taxonomy" id="5857"/>
    <lineage>
        <taxon>Eukaryota</taxon>
        <taxon>Sar</taxon>
        <taxon>Alveolata</taxon>
        <taxon>Apicomplexa</taxon>
        <taxon>Aconoidasida</taxon>
        <taxon>Haemosporida</taxon>
        <taxon>Plasmodiidae</taxon>
        <taxon>Plasmodium</taxon>
        <taxon>Plasmodium (Plasmodium)</taxon>
    </lineage>
</organism>
<proteinExistence type="predicted"/>
<evidence type="ECO:0000313" key="3">
    <source>
        <dbReference type="Proteomes" id="UP000054561"/>
    </source>
</evidence>
<sequence>MASPGGGNGGTGGAPGGGGKENGKIVKAGHGEACAADRAQQRPRTAVYVVPPLNKDEWNKWKQVLEHFTKYMDEHKDLADAYGANCYNVGWDDVDPAPRKDQTVADVVRCRVMSVAWGFANRWDKNEHDTGERQSTDEDEKENMLRCEVVNVFGHLLKNKYCNGQRGYKRGVEYARIAFRHMKSAGTHGAGVVGGPVTAGKCTACGYDQHTRSAHAINWKVAEWLLYEGQILQGIENIEDTRFCNTKWAHYTQGKMKDGNPNVVNETKITEIKPEQEKLRKKATKKMDEVKEALEKKIQEMRDKHMNAAEAKKKNHDGTKSTEGSTQDDSSENAQLPAAPSPKGRSETSAADAPVPTSPSVPQPPPPQPKNENDQAGSGQGPGQGPGPGQQPPPPPPPPPDNEAKEPGAAAATPTSKDTQETGKCPKTPGFSTVQNEGRGVYGATSSTSVSFGTSSETDNTCGKNTDDTGAGSVLSEFRQQKHRETKNTKVKDNRKTSILVTIKKGSLVTSNIAQKKERLHKCDILMYIYVYEYIYLLRALL</sequence>
<feature type="compositionally biased region" description="Pro residues" evidence="1">
    <location>
        <begin position="389"/>
        <end position="401"/>
    </location>
</feature>
<dbReference type="EMBL" id="KQ001746">
    <property type="protein sequence ID" value="KJP85134.1"/>
    <property type="molecule type" value="Genomic_DNA"/>
</dbReference>
<name>A0A0D9QDU9_PLAFR</name>
<protein>
    <recommendedName>
        <fullName evidence="4">Schizont-infected cell agglutination extracellular alpha domain-containing protein</fullName>
    </recommendedName>
</protein>
<feature type="region of interest" description="Disordered" evidence="1">
    <location>
        <begin position="1"/>
        <end position="25"/>
    </location>
</feature>
<evidence type="ECO:0000313" key="2">
    <source>
        <dbReference type="EMBL" id="KJP85134.1"/>
    </source>
</evidence>